<accession>A0A212F131</accession>
<reference evidence="2 3" key="1">
    <citation type="journal article" date="2011" name="Cell">
        <title>The monarch butterfly genome yields insights into long-distance migration.</title>
        <authorList>
            <person name="Zhan S."/>
            <person name="Merlin C."/>
            <person name="Boore J.L."/>
            <person name="Reppert S.M."/>
        </authorList>
    </citation>
    <scope>NUCLEOTIDE SEQUENCE [LARGE SCALE GENOMIC DNA]</scope>
    <source>
        <strain evidence="2">F-2</strain>
    </source>
</reference>
<dbReference type="FunFam" id="3.40.50.720:FF:000084">
    <property type="entry name" value="Short-chain dehydrogenase reductase"/>
    <property type="match status" value="1"/>
</dbReference>
<name>A0A212F131_DANPL</name>
<dbReference type="PANTHER" id="PTHR43975:SF2">
    <property type="entry name" value="EG:BACR7A4.14 PROTEIN-RELATED"/>
    <property type="match status" value="1"/>
</dbReference>
<dbReference type="PANTHER" id="PTHR43975">
    <property type="entry name" value="ZGC:101858"/>
    <property type="match status" value="1"/>
</dbReference>
<evidence type="ECO:0000313" key="3">
    <source>
        <dbReference type="Proteomes" id="UP000007151"/>
    </source>
</evidence>
<organism evidence="2 3">
    <name type="scientific">Danaus plexippus plexippus</name>
    <dbReference type="NCBI Taxonomy" id="278856"/>
    <lineage>
        <taxon>Eukaryota</taxon>
        <taxon>Metazoa</taxon>
        <taxon>Ecdysozoa</taxon>
        <taxon>Arthropoda</taxon>
        <taxon>Hexapoda</taxon>
        <taxon>Insecta</taxon>
        <taxon>Pterygota</taxon>
        <taxon>Neoptera</taxon>
        <taxon>Endopterygota</taxon>
        <taxon>Lepidoptera</taxon>
        <taxon>Glossata</taxon>
        <taxon>Ditrysia</taxon>
        <taxon>Papilionoidea</taxon>
        <taxon>Nymphalidae</taxon>
        <taxon>Danainae</taxon>
        <taxon>Danaini</taxon>
        <taxon>Danaina</taxon>
        <taxon>Danaus</taxon>
        <taxon>Danaus</taxon>
    </lineage>
</organism>
<dbReference type="EMBL" id="AGBW02010996">
    <property type="protein sequence ID" value="OWR47411.1"/>
    <property type="molecule type" value="Genomic_DNA"/>
</dbReference>
<evidence type="ECO:0000313" key="2">
    <source>
        <dbReference type="EMBL" id="OWR47411.1"/>
    </source>
</evidence>
<dbReference type="STRING" id="278856.A0A212F131"/>
<dbReference type="eggNOG" id="KOG0725">
    <property type="taxonomic scope" value="Eukaryota"/>
</dbReference>
<dbReference type="GO" id="GO:0016491">
    <property type="term" value="F:oxidoreductase activity"/>
    <property type="evidence" value="ECO:0007669"/>
    <property type="project" value="UniProtKB-KW"/>
</dbReference>
<dbReference type="PRINTS" id="PR00081">
    <property type="entry name" value="GDHRDH"/>
</dbReference>
<dbReference type="SUPFAM" id="SSF51735">
    <property type="entry name" value="NAD(P)-binding Rossmann-fold domains"/>
    <property type="match status" value="1"/>
</dbReference>
<gene>
    <name evidence="2" type="ORF">KGM_201627</name>
</gene>
<dbReference type="PROSITE" id="PS00061">
    <property type="entry name" value="ADH_SHORT"/>
    <property type="match status" value="1"/>
</dbReference>
<comment type="caution">
    <text evidence="2">The sequence shown here is derived from an EMBL/GenBank/DDBJ whole genome shotgun (WGS) entry which is preliminary data.</text>
</comment>
<evidence type="ECO:0000256" key="1">
    <source>
        <dbReference type="ARBA" id="ARBA00023002"/>
    </source>
</evidence>
<dbReference type="PRINTS" id="PR00080">
    <property type="entry name" value="SDRFAMILY"/>
</dbReference>
<keyword evidence="1" id="KW-0560">Oxidoreductase</keyword>
<protein>
    <submittedName>
        <fullName evidence="2">Hydroxybutyrate dehydrogenase</fullName>
    </submittedName>
</protein>
<dbReference type="Pfam" id="PF13561">
    <property type="entry name" value="adh_short_C2"/>
    <property type="match status" value="1"/>
</dbReference>
<dbReference type="AlphaFoldDB" id="A0A212F131"/>
<dbReference type="InterPro" id="IPR020904">
    <property type="entry name" value="Sc_DH/Rdtase_CS"/>
</dbReference>
<dbReference type="InterPro" id="IPR036291">
    <property type="entry name" value="NAD(P)-bd_dom_sf"/>
</dbReference>
<dbReference type="Proteomes" id="UP000007151">
    <property type="component" value="Unassembled WGS sequence"/>
</dbReference>
<dbReference type="OrthoDB" id="47007at2759"/>
<dbReference type="KEGG" id="dpl:KGM_201627"/>
<keyword evidence="3" id="KW-1185">Reference proteome</keyword>
<dbReference type="Gene3D" id="3.40.50.720">
    <property type="entry name" value="NAD(P)-binding Rossmann-like Domain"/>
    <property type="match status" value="1"/>
</dbReference>
<dbReference type="InterPro" id="IPR002347">
    <property type="entry name" value="SDR_fam"/>
</dbReference>
<sequence length="261" mass="27983">MNFKSKVVVITGAASGIGKEIAIKFAKLSANLSLLDIDLENLKSVAEECRNLSESKVFPLVADLGKSDNVKTVVDLIKQEFGKIDVLVNSAGIARIGDIKCDDLLKDVDNVLNINLISGITLTHYAAEALIESKGCIINIASIMAAKAGIGSLAYNVSKAAVLQFTKCVALELADSGVRVNCISPGSVKTNVLNNVLPPSEDFNKFWDDLIEDHPMRQLTTTEDIAHMAVFLATDKAKSITGCNYIVDSGKTLIKFASHFP</sequence>
<proteinExistence type="predicted"/>